<feature type="transmembrane region" description="Helical" evidence="1">
    <location>
        <begin position="135"/>
        <end position="157"/>
    </location>
</feature>
<accession>A0A917JWX8</accession>
<evidence type="ECO:0000313" key="3">
    <source>
        <dbReference type="EMBL" id="GGI86722.1"/>
    </source>
</evidence>
<dbReference type="Pfam" id="PF03729">
    <property type="entry name" value="DUF308"/>
    <property type="match status" value="2"/>
</dbReference>
<keyword evidence="1" id="KW-0472">Membrane</keyword>
<dbReference type="RefSeq" id="WP_229680071.1">
    <property type="nucleotide sequence ID" value="NZ_BAAAHC010000019.1"/>
</dbReference>
<dbReference type="Proteomes" id="UP000597989">
    <property type="component" value="Unassembled WGS sequence"/>
</dbReference>
<reference evidence="3 4" key="2">
    <citation type="journal article" date="2014" name="Int. J. Syst. Evol. Microbiol.">
        <title>Complete genome sequence of Corynebacterium casei LMG S-19264T (=DSM 44701T), isolated from a smear-ripened cheese.</title>
        <authorList>
            <consortium name="US DOE Joint Genome Institute (JGI-PGF)"/>
            <person name="Walter F."/>
            <person name="Albersmeier A."/>
            <person name="Kalinowski J."/>
            <person name="Ruckert C."/>
        </authorList>
    </citation>
    <scope>NUCLEOTIDE SEQUENCE [LARGE SCALE GENOMIC DNA]</scope>
    <source>
        <strain evidence="3 4">CGMCC 4.7206</strain>
    </source>
</reference>
<reference evidence="2" key="5">
    <citation type="submission" date="2023-12" db="EMBL/GenBank/DDBJ databases">
        <authorList>
            <person name="Sun Q."/>
            <person name="Inoue M."/>
        </authorList>
    </citation>
    <scope>NUCLEOTIDE SEQUENCE</scope>
    <source>
        <strain evidence="2">JCM 10664</strain>
    </source>
</reference>
<proteinExistence type="predicted"/>
<reference evidence="2" key="1">
    <citation type="journal article" date="2014" name="Int. J. Syst. Evol. Microbiol.">
        <title>Complete genome of a new Firmicutes species belonging to the dominant human colonic microbiota ('Ruminococcus bicirculans') reveals two chromosomes and a selective capacity to utilize plant glucans.</title>
        <authorList>
            <consortium name="NISC Comparative Sequencing Program"/>
            <person name="Wegmann U."/>
            <person name="Louis P."/>
            <person name="Goesmann A."/>
            <person name="Henrissat B."/>
            <person name="Duncan S.H."/>
            <person name="Flint H.J."/>
        </authorList>
    </citation>
    <scope>NUCLEOTIDE SEQUENCE</scope>
    <source>
        <strain evidence="2">JCM 10664</strain>
    </source>
</reference>
<evidence type="ECO:0000313" key="4">
    <source>
        <dbReference type="Proteomes" id="UP000597989"/>
    </source>
</evidence>
<feature type="transmembrane region" description="Helical" evidence="1">
    <location>
        <begin position="77"/>
        <end position="96"/>
    </location>
</feature>
<dbReference type="GO" id="GO:0005886">
    <property type="term" value="C:plasma membrane"/>
    <property type="evidence" value="ECO:0007669"/>
    <property type="project" value="TreeGrafter"/>
</dbReference>
<protein>
    <submittedName>
        <fullName evidence="2">HdeD family acid-resistance protein</fullName>
    </submittedName>
</protein>
<feature type="transmembrane region" description="Helical" evidence="1">
    <location>
        <begin position="102"/>
        <end position="123"/>
    </location>
</feature>
<dbReference type="AlphaFoldDB" id="A0A917JWX8"/>
<evidence type="ECO:0000313" key="5">
    <source>
        <dbReference type="Proteomes" id="UP001500220"/>
    </source>
</evidence>
<reference evidence="5" key="3">
    <citation type="journal article" date="2019" name="Int. J. Syst. Evol. Microbiol.">
        <title>The Global Catalogue of Microorganisms (GCM) 10K type strain sequencing project: providing services to taxonomists for standard genome sequencing and annotation.</title>
        <authorList>
            <consortium name="The Broad Institute Genomics Platform"/>
            <consortium name="The Broad Institute Genome Sequencing Center for Infectious Disease"/>
            <person name="Wu L."/>
            <person name="Ma J."/>
        </authorList>
    </citation>
    <scope>NUCLEOTIDE SEQUENCE [LARGE SCALE GENOMIC DNA]</scope>
    <source>
        <strain evidence="5">JCM 10664</strain>
    </source>
</reference>
<dbReference type="EMBL" id="BAAAHC010000019">
    <property type="protein sequence ID" value="GAA0535749.1"/>
    <property type="molecule type" value="Genomic_DNA"/>
</dbReference>
<dbReference type="Proteomes" id="UP001500220">
    <property type="component" value="Unassembled WGS sequence"/>
</dbReference>
<dbReference type="InterPro" id="IPR005325">
    <property type="entry name" value="DUF308_memb"/>
</dbReference>
<evidence type="ECO:0000256" key="1">
    <source>
        <dbReference type="SAM" id="Phobius"/>
    </source>
</evidence>
<reference evidence="3" key="4">
    <citation type="submission" date="2020-09" db="EMBL/GenBank/DDBJ databases">
        <authorList>
            <person name="Sun Q."/>
            <person name="Zhou Y."/>
        </authorList>
    </citation>
    <scope>NUCLEOTIDE SEQUENCE</scope>
    <source>
        <strain evidence="3">CGMCC 4.7206</strain>
    </source>
</reference>
<dbReference type="PANTHER" id="PTHR34989">
    <property type="entry name" value="PROTEIN HDED"/>
    <property type="match status" value="1"/>
</dbReference>
<dbReference type="InterPro" id="IPR052712">
    <property type="entry name" value="Acid_resist_chaperone_HdeD"/>
</dbReference>
<feature type="transmembrane region" description="Helical" evidence="1">
    <location>
        <begin position="163"/>
        <end position="182"/>
    </location>
</feature>
<dbReference type="PANTHER" id="PTHR34989:SF1">
    <property type="entry name" value="PROTEIN HDED"/>
    <property type="match status" value="1"/>
</dbReference>
<name>A0A917JWX8_9PSEU</name>
<sequence length="201" mass="20844">MSNAQDKAAMAAADPLARLGRSWGWLMAFGILTLLAGVAVLAWPGPAILTLAVIFGVQLFIGGIFWFVRAVSAHREGALAQVLLAVLAVISGVIILRSPVAAAVMFPIVLGLFWMVSGVIETFHGIIGSRVESRGWAIAAGILSVLAGIALLAYPGIGLVTLTYIMGIWLIVYGGIATVRAIQTRPHAVPAPAHHAGPAPA</sequence>
<comment type="caution">
    <text evidence="3">The sequence shown here is derived from an EMBL/GenBank/DDBJ whole genome shotgun (WGS) entry which is preliminary data.</text>
</comment>
<organism evidence="3 4">
    <name type="scientific">Saccharopolyspora thermophila</name>
    <dbReference type="NCBI Taxonomy" id="89367"/>
    <lineage>
        <taxon>Bacteria</taxon>
        <taxon>Bacillati</taxon>
        <taxon>Actinomycetota</taxon>
        <taxon>Actinomycetes</taxon>
        <taxon>Pseudonocardiales</taxon>
        <taxon>Pseudonocardiaceae</taxon>
        <taxon>Saccharopolyspora</taxon>
    </lineage>
</organism>
<gene>
    <name evidence="2" type="ORF">GCM10009545_42980</name>
    <name evidence="3" type="ORF">GCM10011581_24750</name>
</gene>
<feature type="transmembrane region" description="Helical" evidence="1">
    <location>
        <begin position="48"/>
        <end position="68"/>
    </location>
</feature>
<keyword evidence="1" id="KW-1133">Transmembrane helix</keyword>
<feature type="transmembrane region" description="Helical" evidence="1">
    <location>
        <begin position="23"/>
        <end position="42"/>
    </location>
</feature>
<evidence type="ECO:0000313" key="2">
    <source>
        <dbReference type="EMBL" id="GAA0535749.1"/>
    </source>
</evidence>
<keyword evidence="5" id="KW-1185">Reference proteome</keyword>
<keyword evidence="1" id="KW-0812">Transmembrane</keyword>
<dbReference type="EMBL" id="BMMT01000007">
    <property type="protein sequence ID" value="GGI86722.1"/>
    <property type="molecule type" value="Genomic_DNA"/>
</dbReference>